<sequence>MAVPAAPHMMGFEQPDGSQFQGFLKGDEYFSWIQTENQEVVVQNPTNGFFEFGKLSKNSEGFSELVPSGTRVVERGFGSRRLPSYLEQVSRSALGQIWKRKRQKRLKEMKIPRLKE</sequence>
<dbReference type="EMBL" id="UINC01104197">
    <property type="protein sequence ID" value="SVC67172.1"/>
    <property type="molecule type" value="Genomic_DNA"/>
</dbReference>
<evidence type="ECO:0000313" key="1">
    <source>
        <dbReference type="EMBL" id="SVC67172.1"/>
    </source>
</evidence>
<accession>A0A382P5H2</accession>
<dbReference type="AlphaFoldDB" id="A0A382P5H2"/>
<gene>
    <name evidence="1" type="ORF">METZ01_LOCUS320026</name>
</gene>
<organism evidence="1">
    <name type="scientific">marine metagenome</name>
    <dbReference type="NCBI Taxonomy" id="408172"/>
    <lineage>
        <taxon>unclassified sequences</taxon>
        <taxon>metagenomes</taxon>
        <taxon>ecological metagenomes</taxon>
    </lineage>
</organism>
<protein>
    <submittedName>
        <fullName evidence="1">Uncharacterized protein</fullName>
    </submittedName>
</protein>
<proteinExistence type="predicted"/>
<name>A0A382P5H2_9ZZZZ</name>
<reference evidence="1" key="1">
    <citation type="submission" date="2018-05" db="EMBL/GenBank/DDBJ databases">
        <authorList>
            <person name="Lanie J.A."/>
            <person name="Ng W.-L."/>
            <person name="Kazmierczak K.M."/>
            <person name="Andrzejewski T.M."/>
            <person name="Davidsen T.M."/>
            <person name="Wayne K.J."/>
            <person name="Tettelin H."/>
            <person name="Glass J.I."/>
            <person name="Rusch D."/>
            <person name="Podicherti R."/>
            <person name="Tsui H.-C.T."/>
            <person name="Winkler M.E."/>
        </authorList>
    </citation>
    <scope>NUCLEOTIDE SEQUENCE</scope>
</reference>